<name>A0AAW2FJH2_9HYME</name>
<evidence type="ECO:0000313" key="3">
    <source>
        <dbReference type="Proteomes" id="UP001430953"/>
    </source>
</evidence>
<keyword evidence="1" id="KW-1133">Transmembrane helix</keyword>
<proteinExistence type="predicted"/>
<dbReference type="EMBL" id="JADYXP020000010">
    <property type="protein sequence ID" value="KAL0115174.1"/>
    <property type="molecule type" value="Genomic_DNA"/>
</dbReference>
<dbReference type="Proteomes" id="UP001430953">
    <property type="component" value="Unassembled WGS sequence"/>
</dbReference>
<evidence type="ECO:0000256" key="1">
    <source>
        <dbReference type="SAM" id="Phobius"/>
    </source>
</evidence>
<accession>A0AAW2FJH2</accession>
<feature type="transmembrane region" description="Helical" evidence="1">
    <location>
        <begin position="41"/>
        <end position="64"/>
    </location>
</feature>
<keyword evidence="1" id="KW-0472">Membrane</keyword>
<keyword evidence="3" id="KW-1185">Reference proteome</keyword>
<keyword evidence="1" id="KW-0812">Transmembrane</keyword>
<evidence type="ECO:0000313" key="2">
    <source>
        <dbReference type="EMBL" id="KAL0115174.1"/>
    </source>
</evidence>
<reference evidence="2 3" key="1">
    <citation type="submission" date="2023-03" db="EMBL/GenBank/DDBJ databases">
        <title>High recombination rates correlate with genetic variation in Cardiocondyla obscurior ants.</title>
        <authorList>
            <person name="Errbii M."/>
        </authorList>
    </citation>
    <scope>NUCLEOTIDE SEQUENCE [LARGE SCALE GENOMIC DNA]</scope>
    <source>
        <strain evidence="2">Alpha-2009</strain>
        <tissue evidence="2">Whole body</tissue>
    </source>
</reference>
<organism evidence="2 3">
    <name type="scientific">Cardiocondyla obscurior</name>
    <dbReference type="NCBI Taxonomy" id="286306"/>
    <lineage>
        <taxon>Eukaryota</taxon>
        <taxon>Metazoa</taxon>
        <taxon>Ecdysozoa</taxon>
        <taxon>Arthropoda</taxon>
        <taxon>Hexapoda</taxon>
        <taxon>Insecta</taxon>
        <taxon>Pterygota</taxon>
        <taxon>Neoptera</taxon>
        <taxon>Endopterygota</taxon>
        <taxon>Hymenoptera</taxon>
        <taxon>Apocrita</taxon>
        <taxon>Aculeata</taxon>
        <taxon>Formicoidea</taxon>
        <taxon>Formicidae</taxon>
        <taxon>Myrmicinae</taxon>
        <taxon>Cardiocondyla</taxon>
    </lineage>
</organism>
<comment type="caution">
    <text evidence="2">The sequence shown here is derived from an EMBL/GenBank/DDBJ whole genome shotgun (WGS) entry which is preliminary data.</text>
</comment>
<sequence>MQILFTLGCPPPFVSLYRSSRSLFLPLTLAIHVKPLTRPSLALSLSLFLSLSFSFSLLFLSLVTSHGKRSDARRTCAPPPLVPRTHPHTLHPRPPFRFHTLPRNPIVPLFMPISSFSFAYNIRDGIDFTDNLISQNHYIYCTAHGSFASLESNRRAICHARHS</sequence>
<protein>
    <submittedName>
        <fullName evidence="2">Uncharacterized protein</fullName>
    </submittedName>
</protein>
<dbReference type="AlphaFoldDB" id="A0AAW2FJH2"/>
<gene>
    <name evidence="2" type="ORF">PUN28_010646</name>
</gene>